<accession>A0A9P7VU22</accession>
<evidence type="ECO:0000313" key="2">
    <source>
        <dbReference type="Proteomes" id="UP000812287"/>
    </source>
</evidence>
<keyword evidence="2" id="KW-1185">Reference proteome</keyword>
<dbReference type="RefSeq" id="XP_043040449.1">
    <property type="nucleotide sequence ID" value="XM_043187932.1"/>
</dbReference>
<reference evidence="1" key="1">
    <citation type="submission" date="2020-11" db="EMBL/GenBank/DDBJ databases">
        <title>Adaptations for nitrogen fixation in a non-lichenized fungal sporocarp promotes dispersal by wood-feeding termites.</title>
        <authorList>
            <consortium name="DOE Joint Genome Institute"/>
            <person name="Koch R.A."/>
            <person name="Yoon G."/>
            <person name="Arayal U."/>
            <person name="Lail K."/>
            <person name="Amirebrahimi M."/>
            <person name="Labutti K."/>
            <person name="Lipzen A."/>
            <person name="Riley R."/>
            <person name="Barry K."/>
            <person name="Henrissat B."/>
            <person name="Grigoriev I.V."/>
            <person name="Herr J.R."/>
            <person name="Aime M.C."/>
        </authorList>
    </citation>
    <scope>NUCLEOTIDE SEQUENCE</scope>
    <source>
        <strain evidence="1">MCA 3950</strain>
    </source>
</reference>
<dbReference type="EMBL" id="MU250533">
    <property type="protein sequence ID" value="KAG7446949.1"/>
    <property type="molecule type" value="Genomic_DNA"/>
</dbReference>
<proteinExistence type="predicted"/>
<evidence type="ECO:0000313" key="1">
    <source>
        <dbReference type="EMBL" id="KAG7446949.1"/>
    </source>
</evidence>
<dbReference type="Proteomes" id="UP000812287">
    <property type="component" value="Unassembled WGS sequence"/>
</dbReference>
<sequence length="106" mass="12259">MVRHYSSAVLVSGGEKPVLRNGSFPRISNEENTEKVHASSMLDVNVRHWQAYFPRNFFSITLFHQVIRSDELVSSSQLNMFGEIPQELTLFLDKFFRVHRAAVQHP</sequence>
<gene>
    <name evidence="1" type="ORF">BT62DRAFT_94510</name>
</gene>
<organism evidence="1 2">
    <name type="scientific">Guyanagaster necrorhizus</name>
    <dbReference type="NCBI Taxonomy" id="856835"/>
    <lineage>
        <taxon>Eukaryota</taxon>
        <taxon>Fungi</taxon>
        <taxon>Dikarya</taxon>
        <taxon>Basidiomycota</taxon>
        <taxon>Agaricomycotina</taxon>
        <taxon>Agaricomycetes</taxon>
        <taxon>Agaricomycetidae</taxon>
        <taxon>Agaricales</taxon>
        <taxon>Marasmiineae</taxon>
        <taxon>Physalacriaceae</taxon>
        <taxon>Guyanagaster</taxon>
    </lineage>
</organism>
<comment type="caution">
    <text evidence="1">The sequence shown here is derived from an EMBL/GenBank/DDBJ whole genome shotgun (WGS) entry which is preliminary data.</text>
</comment>
<dbReference type="GeneID" id="66110229"/>
<name>A0A9P7VU22_9AGAR</name>
<protein>
    <submittedName>
        <fullName evidence="1">Uncharacterized protein</fullName>
    </submittedName>
</protein>
<dbReference type="AlphaFoldDB" id="A0A9P7VU22"/>